<dbReference type="PANTHER" id="PTHR42782:SF4">
    <property type="entry name" value="DUF455 DOMAIN-CONTAINING PROTEIN"/>
    <property type="match status" value="1"/>
</dbReference>
<feature type="compositionally biased region" description="Basic residues" evidence="1">
    <location>
        <begin position="62"/>
        <end position="71"/>
    </location>
</feature>
<protein>
    <submittedName>
        <fullName evidence="2">FIG00005326: uncharacterized protein</fullName>
    </submittedName>
</protein>
<dbReference type="Pfam" id="PF04305">
    <property type="entry name" value="DUF455"/>
    <property type="match status" value="1"/>
</dbReference>
<dbReference type="InterPro" id="IPR007402">
    <property type="entry name" value="DUF455"/>
</dbReference>
<evidence type="ECO:0000256" key="1">
    <source>
        <dbReference type="SAM" id="MobiDB-lite"/>
    </source>
</evidence>
<dbReference type="PIRSF" id="PIRSF012318">
    <property type="entry name" value="UCP012318"/>
    <property type="match status" value="1"/>
</dbReference>
<evidence type="ECO:0000313" key="2">
    <source>
        <dbReference type="EMBL" id="VAX13221.1"/>
    </source>
</evidence>
<dbReference type="CDD" id="cd00657">
    <property type="entry name" value="Ferritin_like"/>
    <property type="match status" value="1"/>
</dbReference>
<gene>
    <name evidence="2" type="ORF">MNBD_GAMMA24-1158</name>
</gene>
<dbReference type="EMBL" id="UOFZ01000106">
    <property type="protein sequence ID" value="VAX13221.1"/>
    <property type="molecule type" value="Genomic_DNA"/>
</dbReference>
<dbReference type="SUPFAM" id="SSF47240">
    <property type="entry name" value="Ferritin-like"/>
    <property type="match status" value="1"/>
</dbReference>
<accession>A0A3B1BFK1</accession>
<sequence>MLEEHDLYPQAQVCLLSRDADTKVALTHATAERWRRGEFILGQSGVASISEPGRPDKPQRVDKRHLPKRGMRSKEERAALIHALCHIEFNAINLAWDAVHRFHGLPSAFYSDWIQVADEEAHHFSLLRDYLKTQDYDYGDFSAHDGLWQMALETAHDPLVRMALVPRVLEARGLDVIPGIMRRFRESGYHDVVDILAVIQSDEVGHVNIGSRWFHYFCKQRGLDSEVVFRELLEKHMKNHVKGSIDREARRQAGFSELELDYLDGVE</sequence>
<name>A0A3B1BFK1_9ZZZZ</name>
<proteinExistence type="predicted"/>
<organism evidence="2">
    <name type="scientific">hydrothermal vent metagenome</name>
    <dbReference type="NCBI Taxonomy" id="652676"/>
    <lineage>
        <taxon>unclassified sequences</taxon>
        <taxon>metagenomes</taxon>
        <taxon>ecological metagenomes</taxon>
    </lineage>
</organism>
<reference evidence="2" key="1">
    <citation type="submission" date="2018-06" db="EMBL/GenBank/DDBJ databases">
        <authorList>
            <person name="Zhirakovskaya E."/>
        </authorList>
    </citation>
    <scope>NUCLEOTIDE SEQUENCE</scope>
</reference>
<dbReference type="AlphaFoldDB" id="A0A3B1BFK1"/>
<dbReference type="InterPro" id="IPR009078">
    <property type="entry name" value="Ferritin-like_SF"/>
</dbReference>
<dbReference type="PANTHER" id="PTHR42782">
    <property type="entry name" value="SI:CH73-314G15.3"/>
    <property type="match status" value="1"/>
</dbReference>
<dbReference type="InterPro" id="IPR011197">
    <property type="entry name" value="UCP012318"/>
</dbReference>
<feature type="region of interest" description="Disordered" evidence="1">
    <location>
        <begin position="46"/>
        <end position="72"/>
    </location>
</feature>